<dbReference type="InterPro" id="IPR013216">
    <property type="entry name" value="Methyltransf_11"/>
</dbReference>
<keyword evidence="3" id="KW-0489">Methyltransferase</keyword>
<dbReference type="PANTHER" id="PTHR42912:SF93">
    <property type="entry name" value="N6-ADENOSINE-METHYLTRANSFERASE TMT1A"/>
    <property type="match status" value="1"/>
</dbReference>
<reference evidence="3 4" key="1">
    <citation type="submission" date="2020-08" db="EMBL/GenBank/DDBJ databases">
        <title>Sequencing the genomes of 1000 actinobacteria strains.</title>
        <authorList>
            <person name="Klenk H.-P."/>
        </authorList>
    </citation>
    <scope>NUCLEOTIDE SEQUENCE [LARGE SCALE GENOMIC DNA]</scope>
    <source>
        <strain evidence="3 4">DSM 43150</strain>
    </source>
</reference>
<evidence type="ECO:0000313" key="3">
    <source>
        <dbReference type="EMBL" id="MBB4751206.1"/>
    </source>
</evidence>
<feature type="domain" description="Methyltransferase type 11" evidence="1">
    <location>
        <begin position="49"/>
        <end position="142"/>
    </location>
</feature>
<dbReference type="AlphaFoldDB" id="A0A7W7HIK8"/>
<dbReference type="Gene3D" id="3.40.50.150">
    <property type="entry name" value="Vaccinia Virus protein VP39"/>
    <property type="match status" value="1"/>
</dbReference>
<dbReference type="GO" id="GO:0032259">
    <property type="term" value="P:methylation"/>
    <property type="evidence" value="ECO:0007669"/>
    <property type="project" value="UniProtKB-KW"/>
</dbReference>
<dbReference type="CDD" id="cd02440">
    <property type="entry name" value="AdoMet_MTases"/>
    <property type="match status" value="1"/>
</dbReference>
<keyword evidence="3" id="KW-0808">Transferase</keyword>
<comment type="caution">
    <text evidence="3">The sequence shown here is derived from an EMBL/GenBank/DDBJ whole genome shotgun (WGS) entry which is preliminary data.</text>
</comment>
<evidence type="ECO:0000313" key="4">
    <source>
        <dbReference type="Proteomes" id="UP000590511"/>
    </source>
</evidence>
<gene>
    <name evidence="2" type="primary">ubiE</name>
    <name evidence="2" type="ORF">Alo02nite_71590</name>
    <name evidence="3" type="ORF">BJ964_005367</name>
</gene>
<dbReference type="InterPro" id="IPR050508">
    <property type="entry name" value="Methyltransf_Superfamily"/>
</dbReference>
<keyword evidence="5" id="KW-1185">Reference proteome</keyword>
<protein>
    <submittedName>
        <fullName evidence="3">Ubiquinone/menaquinone biosynthesis C-methylase UbiE</fullName>
    </submittedName>
    <submittedName>
        <fullName evidence="2">Ubiquinone/menaquinone biosynthesis methyltransferase</fullName>
    </submittedName>
</protein>
<reference evidence="2 5" key="2">
    <citation type="submission" date="2021-01" db="EMBL/GenBank/DDBJ databases">
        <title>Whole genome shotgun sequence of Actinoplanes lobatus NBRC 12513.</title>
        <authorList>
            <person name="Komaki H."/>
            <person name="Tamura T."/>
        </authorList>
    </citation>
    <scope>NUCLEOTIDE SEQUENCE [LARGE SCALE GENOMIC DNA]</scope>
    <source>
        <strain evidence="2 5">NBRC 12513</strain>
    </source>
</reference>
<dbReference type="InterPro" id="IPR029063">
    <property type="entry name" value="SAM-dependent_MTases_sf"/>
</dbReference>
<dbReference type="SUPFAM" id="SSF53335">
    <property type="entry name" value="S-adenosyl-L-methionine-dependent methyltransferases"/>
    <property type="match status" value="1"/>
</dbReference>
<sequence length="215" mass="23526">MGESARAVEARRIWDRVAPTYDRRMAFLERHMFGDGRVWLAGRARGRVLDVGVGTGGNLAHYPDDVTVTGLDLSPAMLALVRRRAADLGRTVDLHEGDAERLPFADGSFDTVVCALALCTVPDPAAAIAEARRVLVPGGRLLLLDHVVSTWPPIHWFQWVFERFTIPAAGEHFTRRQVPLVRAAGFTIVATRRTRAGTVECVDAVRPADPGTPGR</sequence>
<dbReference type="Proteomes" id="UP000590511">
    <property type="component" value="Unassembled WGS sequence"/>
</dbReference>
<evidence type="ECO:0000313" key="2">
    <source>
        <dbReference type="EMBL" id="GIE44261.1"/>
    </source>
</evidence>
<dbReference type="RefSeq" id="WP_188123272.1">
    <property type="nucleotide sequence ID" value="NZ_BOMP01000122.1"/>
</dbReference>
<proteinExistence type="predicted"/>
<dbReference type="PANTHER" id="PTHR42912">
    <property type="entry name" value="METHYLTRANSFERASE"/>
    <property type="match status" value="1"/>
</dbReference>
<name>A0A7W7HIK8_9ACTN</name>
<evidence type="ECO:0000313" key="5">
    <source>
        <dbReference type="Proteomes" id="UP000631312"/>
    </source>
</evidence>
<dbReference type="EMBL" id="JACHNC010000001">
    <property type="protein sequence ID" value="MBB4751206.1"/>
    <property type="molecule type" value="Genomic_DNA"/>
</dbReference>
<dbReference type="Pfam" id="PF08241">
    <property type="entry name" value="Methyltransf_11"/>
    <property type="match status" value="1"/>
</dbReference>
<accession>A0A7W7HIK8</accession>
<dbReference type="GO" id="GO:0008757">
    <property type="term" value="F:S-adenosylmethionine-dependent methyltransferase activity"/>
    <property type="evidence" value="ECO:0007669"/>
    <property type="project" value="InterPro"/>
</dbReference>
<evidence type="ECO:0000259" key="1">
    <source>
        <dbReference type="Pfam" id="PF08241"/>
    </source>
</evidence>
<organism evidence="3 4">
    <name type="scientific">Actinoplanes lobatus</name>
    <dbReference type="NCBI Taxonomy" id="113568"/>
    <lineage>
        <taxon>Bacteria</taxon>
        <taxon>Bacillati</taxon>
        <taxon>Actinomycetota</taxon>
        <taxon>Actinomycetes</taxon>
        <taxon>Micromonosporales</taxon>
        <taxon>Micromonosporaceae</taxon>
        <taxon>Actinoplanes</taxon>
    </lineage>
</organism>
<dbReference type="EMBL" id="BOMP01000122">
    <property type="protein sequence ID" value="GIE44261.1"/>
    <property type="molecule type" value="Genomic_DNA"/>
</dbReference>
<keyword evidence="3" id="KW-0830">Ubiquinone</keyword>
<dbReference type="Proteomes" id="UP000631312">
    <property type="component" value="Unassembled WGS sequence"/>
</dbReference>